<sequence>MARTMVSTSSHPNLILWSSVLTALQNISEWLILFGSLKMHFTQVSIVVAALIGCAIATGGGYGGNRGFGGGAGGGYGGGAGG</sequence>
<organism evidence="2 3">
    <name type="scientific">Larinioides sclopetarius</name>
    <dbReference type="NCBI Taxonomy" id="280406"/>
    <lineage>
        <taxon>Eukaryota</taxon>
        <taxon>Metazoa</taxon>
        <taxon>Ecdysozoa</taxon>
        <taxon>Arthropoda</taxon>
        <taxon>Chelicerata</taxon>
        <taxon>Arachnida</taxon>
        <taxon>Araneae</taxon>
        <taxon>Araneomorphae</taxon>
        <taxon>Entelegynae</taxon>
        <taxon>Araneoidea</taxon>
        <taxon>Araneidae</taxon>
        <taxon>Larinioides</taxon>
    </lineage>
</organism>
<dbReference type="AlphaFoldDB" id="A0AAV2A7S4"/>
<feature type="transmembrane region" description="Helical" evidence="1">
    <location>
        <begin position="41"/>
        <end position="62"/>
    </location>
</feature>
<keyword evidence="1" id="KW-0472">Membrane</keyword>
<gene>
    <name evidence="2" type="ORF">LARSCL_LOCUS10514</name>
</gene>
<feature type="non-terminal residue" evidence="2">
    <location>
        <position position="82"/>
    </location>
</feature>
<name>A0AAV2A7S4_9ARAC</name>
<evidence type="ECO:0000313" key="2">
    <source>
        <dbReference type="EMBL" id="CAL1279651.1"/>
    </source>
</evidence>
<evidence type="ECO:0000313" key="3">
    <source>
        <dbReference type="Proteomes" id="UP001497382"/>
    </source>
</evidence>
<dbReference type="EMBL" id="CAXIEN010000124">
    <property type="protein sequence ID" value="CAL1279651.1"/>
    <property type="molecule type" value="Genomic_DNA"/>
</dbReference>
<keyword evidence="3" id="KW-1185">Reference proteome</keyword>
<accession>A0AAV2A7S4</accession>
<dbReference type="Proteomes" id="UP001497382">
    <property type="component" value="Unassembled WGS sequence"/>
</dbReference>
<comment type="caution">
    <text evidence="2">The sequence shown here is derived from an EMBL/GenBank/DDBJ whole genome shotgun (WGS) entry which is preliminary data.</text>
</comment>
<keyword evidence="1" id="KW-0812">Transmembrane</keyword>
<protein>
    <recommendedName>
        <fullName evidence="4">Glycine-rich protein</fullName>
    </recommendedName>
</protein>
<evidence type="ECO:0008006" key="4">
    <source>
        <dbReference type="Google" id="ProtNLM"/>
    </source>
</evidence>
<keyword evidence="1" id="KW-1133">Transmembrane helix</keyword>
<reference evidence="2 3" key="1">
    <citation type="submission" date="2024-04" db="EMBL/GenBank/DDBJ databases">
        <authorList>
            <person name="Rising A."/>
            <person name="Reimegard J."/>
            <person name="Sonavane S."/>
            <person name="Akerstrom W."/>
            <person name="Nylinder S."/>
            <person name="Hedman E."/>
            <person name="Kallberg Y."/>
        </authorList>
    </citation>
    <scope>NUCLEOTIDE SEQUENCE [LARGE SCALE GENOMIC DNA]</scope>
</reference>
<evidence type="ECO:0000256" key="1">
    <source>
        <dbReference type="SAM" id="Phobius"/>
    </source>
</evidence>
<feature type="transmembrane region" description="Helical" evidence="1">
    <location>
        <begin position="14"/>
        <end position="34"/>
    </location>
</feature>
<proteinExistence type="predicted"/>